<evidence type="ECO:0000256" key="3">
    <source>
        <dbReference type="ARBA" id="ARBA00022884"/>
    </source>
</evidence>
<keyword evidence="3 6" id="KW-0694">RNA-binding</keyword>
<evidence type="ECO:0000256" key="1">
    <source>
        <dbReference type="ARBA" id="ARBA00006700"/>
    </source>
</evidence>
<keyword evidence="4 6" id="KW-0689">Ribosomal protein</keyword>
<dbReference type="InterPro" id="IPR001014">
    <property type="entry name" value="Ribosomal_uL23_CS"/>
</dbReference>
<evidence type="ECO:0000256" key="4">
    <source>
        <dbReference type="ARBA" id="ARBA00022980"/>
    </source>
</evidence>
<organism evidence="8 9">
    <name type="scientific">Qipengyuania aurantiaca</name>
    <dbReference type="NCBI Taxonomy" id="2867233"/>
    <lineage>
        <taxon>Bacteria</taxon>
        <taxon>Pseudomonadati</taxon>
        <taxon>Pseudomonadota</taxon>
        <taxon>Alphaproteobacteria</taxon>
        <taxon>Sphingomonadales</taxon>
        <taxon>Erythrobacteraceae</taxon>
        <taxon>Qipengyuania</taxon>
    </lineage>
</organism>
<keyword evidence="9" id="KW-1185">Reference proteome</keyword>
<dbReference type="RefSeq" id="WP_006831880.1">
    <property type="nucleotide sequence ID" value="NZ_CP081295.1"/>
</dbReference>
<proteinExistence type="inferred from homology"/>
<dbReference type="Pfam" id="PF00276">
    <property type="entry name" value="Ribosomal_L23"/>
    <property type="match status" value="1"/>
</dbReference>
<dbReference type="NCBIfam" id="NF004363">
    <property type="entry name" value="PRK05738.2-4"/>
    <property type="match status" value="1"/>
</dbReference>
<dbReference type="PANTHER" id="PTHR11620">
    <property type="entry name" value="60S RIBOSOMAL PROTEIN L23A"/>
    <property type="match status" value="1"/>
</dbReference>
<comment type="function">
    <text evidence="6">One of the early assembly proteins it binds 23S rRNA. One of the proteins that surrounds the polypeptide exit tunnel on the outside of the ribosome. Forms the main docking site for trigger factor binding to the ribosome.</text>
</comment>
<dbReference type="InterPro" id="IPR012678">
    <property type="entry name" value="Ribosomal_uL23/eL15/eS24_sf"/>
</dbReference>
<gene>
    <name evidence="6" type="primary">rplW</name>
    <name evidence="8" type="ORF">K3148_11175</name>
</gene>
<keyword evidence="5 6" id="KW-0687">Ribonucleoprotein</keyword>
<evidence type="ECO:0000256" key="6">
    <source>
        <dbReference type="HAMAP-Rule" id="MF_01369"/>
    </source>
</evidence>
<dbReference type="SUPFAM" id="SSF54189">
    <property type="entry name" value="Ribosomal proteins S24e, L23 and L15e"/>
    <property type="match status" value="1"/>
</dbReference>
<evidence type="ECO:0000256" key="2">
    <source>
        <dbReference type="ARBA" id="ARBA00022730"/>
    </source>
</evidence>
<dbReference type="NCBIfam" id="NF004360">
    <property type="entry name" value="PRK05738.1-5"/>
    <property type="match status" value="1"/>
</dbReference>
<dbReference type="EMBL" id="CP081295">
    <property type="protein sequence ID" value="QZD89371.1"/>
    <property type="molecule type" value="Genomic_DNA"/>
</dbReference>
<evidence type="ECO:0000313" key="9">
    <source>
        <dbReference type="Proteomes" id="UP000824281"/>
    </source>
</evidence>
<dbReference type="InterPro" id="IPR013025">
    <property type="entry name" value="Ribosomal_uL23-like"/>
</dbReference>
<name>A0ABX8ZKU9_9SPHN</name>
<evidence type="ECO:0000313" key="8">
    <source>
        <dbReference type="EMBL" id="QZD89371.1"/>
    </source>
</evidence>
<accession>A0ABX8ZKU9</accession>
<dbReference type="PROSITE" id="PS00050">
    <property type="entry name" value="RIBOSOMAL_L23"/>
    <property type="match status" value="1"/>
</dbReference>
<reference evidence="8 9" key="1">
    <citation type="submission" date="2021-08" db="EMBL/GenBank/DDBJ databases">
        <title>Comparative Genomics Analysis of the Genus Qipengyuania Reveals Extensive Genetic Diversity and Metabolic Versatility, Including the Description of Fifteen Novel Species.</title>
        <authorList>
            <person name="Liu Y."/>
        </authorList>
    </citation>
    <scope>NUCLEOTIDE SEQUENCE [LARGE SCALE GENOMIC DNA]</scope>
    <source>
        <strain evidence="8 9">1NDH13</strain>
    </source>
</reference>
<dbReference type="NCBIfam" id="NF004359">
    <property type="entry name" value="PRK05738.1-3"/>
    <property type="match status" value="1"/>
</dbReference>
<evidence type="ECO:0000256" key="7">
    <source>
        <dbReference type="RuleBase" id="RU003934"/>
    </source>
</evidence>
<keyword evidence="2 6" id="KW-0699">rRNA-binding</keyword>
<dbReference type="InterPro" id="IPR012677">
    <property type="entry name" value="Nucleotide-bd_a/b_plait_sf"/>
</dbReference>
<dbReference type="HAMAP" id="MF_01369_B">
    <property type="entry name" value="Ribosomal_uL23_B"/>
    <property type="match status" value="1"/>
</dbReference>
<evidence type="ECO:0000256" key="5">
    <source>
        <dbReference type="ARBA" id="ARBA00023274"/>
    </source>
</evidence>
<dbReference type="GO" id="GO:0005840">
    <property type="term" value="C:ribosome"/>
    <property type="evidence" value="ECO:0007669"/>
    <property type="project" value="UniProtKB-KW"/>
</dbReference>
<comment type="subunit">
    <text evidence="6">Part of the 50S ribosomal subunit. Contacts protein L29, and trigger factor when it is bound to the ribosome.</text>
</comment>
<comment type="similarity">
    <text evidence="1 6 7">Belongs to the universal ribosomal protein uL23 family.</text>
</comment>
<sequence>MAKKQAIDARHYDVILAPHITEKSTLASENNAVVFKVAGDATKPQIKEAVEAIYADQKAKVVAVNTINVKGKTKRWKGKPYKRNDVKKAIVTLAEGAMIDITEGVS</sequence>
<protein>
    <recommendedName>
        <fullName evidence="6">Large ribosomal subunit protein uL23</fullName>
    </recommendedName>
</protein>
<dbReference type="Gene3D" id="3.30.70.330">
    <property type="match status" value="1"/>
</dbReference>
<dbReference type="Proteomes" id="UP000824281">
    <property type="component" value="Chromosome"/>
</dbReference>